<dbReference type="Gene3D" id="1.10.10.10">
    <property type="entry name" value="Winged helix-like DNA-binding domain superfamily/Winged helix DNA-binding domain"/>
    <property type="match status" value="1"/>
</dbReference>
<dbReference type="RefSeq" id="WP_111933973.1">
    <property type="nucleotide sequence ID" value="NZ_CADFFP010000022.1"/>
</dbReference>
<name>A0A329BNN5_9BURK</name>
<evidence type="ECO:0000313" key="3">
    <source>
        <dbReference type="Proteomes" id="UP000248918"/>
    </source>
</evidence>
<evidence type="ECO:0000259" key="1">
    <source>
        <dbReference type="PROSITE" id="PS50987"/>
    </source>
</evidence>
<dbReference type="InterPro" id="IPR036388">
    <property type="entry name" value="WH-like_DNA-bd_sf"/>
</dbReference>
<dbReference type="SUPFAM" id="SSF46785">
    <property type="entry name" value="Winged helix' DNA-binding domain"/>
    <property type="match status" value="1"/>
</dbReference>
<dbReference type="InterPro" id="IPR001845">
    <property type="entry name" value="HTH_ArsR_DNA-bd_dom"/>
</dbReference>
<dbReference type="InterPro" id="IPR036390">
    <property type="entry name" value="WH_DNA-bd_sf"/>
</dbReference>
<dbReference type="NCBIfam" id="NF033788">
    <property type="entry name" value="HTH_metalloreg"/>
    <property type="match status" value="1"/>
</dbReference>
<dbReference type="PROSITE" id="PS50987">
    <property type="entry name" value="HTH_ARSR_2"/>
    <property type="match status" value="1"/>
</dbReference>
<dbReference type="OrthoDB" id="9791888at2"/>
<accession>A0A329BNN5</accession>
<evidence type="ECO:0000313" key="2">
    <source>
        <dbReference type="EMBL" id="RAS23497.1"/>
    </source>
</evidence>
<gene>
    <name evidence="2" type="ORF">BX591_120103</name>
</gene>
<organism evidence="2 3">
    <name type="scientific">Paraburkholderia bryophila</name>
    <dbReference type="NCBI Taxonomy" id="420952"/>
    <lineage>
        <taxon>Bacteria</taxon>
        <taxon>Pseudomonadati</taxon>
        <taxon>Pseudomonadota</taxon>
        <taxon>Betaproteobacteria</taxon>
        <taxon>Burkholderiales</taxon>
        <taxon>Burkholderiaceae</taxon>
        <taxon>Paraburkholderia</taxon>
    </lineage>
</organism>
<dbReference type="InterPro" id="IPR011991">
    <property type="entry name" value="ArsR-like_HTH"/>
</dbReference>
<dbReference type="GO" id="GO:0003700">
    <property type="term" value="F:DNA-binding transcription factor activity"/>
    <property type="evidence" value="ECO:0007669"/>
    <property type="project" value="InterPro"/>
</dbReference>
<proteinExistence type="predicted"/>
<dbReference type="Proteomes" id="UP000248918">
    <property type="component" value="Unassembled WGS sequence"/>
</dbReference>
<dbReference type="Pfam" id="PF12840">
    <property type="entry name" value="HTH_20"/>
    <property type="match status" value="1"/>
</dbReference>
<dbReference type="PANTHER" id="PTHR38600:SF2">
    <property type="entry name" value="SLL0088 PROTEIN"/>
    <property type="match status" value="1"/>
</dbReference>
<sequence length="121" mass="13612">MNPATMIRSDLSAERLDAVFGALADPTRRSILERLRSGSLTVSALAEPYDVSLNAVSKHIKTLEKAGLIKREVRGREHACQLDAARLEEASSWLAYYAEFWSGRMEALEQHLVNRRKRGKT</sequence>
<comment type="caution">
    <text evidence="2">The sequence shown here is derived from an EMBL/GenBank/DDBJ whole genome shotgun (WGS) entry which is preliminary data.</text>
</comment>
<dbReference type="PRINTS" id="PR00778">
    <property type="entry name" value="HTHARSR"/>
</dbReference>
<reference evidence="2 3" key="1">
    <citation type="submission" date="2018-06" db="EMBL/GenBank/DDBJ databases">
        <title>Genomic Encyclopedia of Type Strains, Phase III (KMG-III): the genomes of soil and plant-associated and newly described type strains.</title>
        <authorList>
            <person name="Whitman W."/>
        </authorList>
    </citation>
    <scope>NUCLEOTIDE SEQUENCE [LARGE SCALE GENOMIC DNA]</scope>
    <source>
        <strain evidence="2 3">LMG 23644</strain>
    </source>
</reference>
<dbReference type="AlphaFoldDB" id="A0A329BNN5"/>
<dbReference type="EMBL" id="QLTK01000020">
    <property type="protein sequence ID" value="RAS23497.1"/>
    <property type="molecule type" value="Genomic_DNA"/>
</dbReference>
<dbReference type="PANTHER" id="PTHR38600">
    <property type="entry name" value="TRANSCRIPTIONAL REGULATORY PROTEIN"/>
    <property type="match status" value="1"/>
</dbReference>
<feature type="domain" description="HTH arsR-type" evidence="1">
    <location>
        <begin position="8"/>
        <end position="102"/>
    </location>
</feature>
<protein>
    <submittedName>
        <fullName evidence="2">ArsR family transcriptional regulator</fullName>
    </submittedName>
</protein>
<dbReference type="CDD" id="cd00090">
    <property type="entry name" value="HTH_ARSR"/>
    <property type="match status" value="1"/>
</dbReference>
<dbReference type="SMART" id="SM00418">
    <property type="entry name" value="HTH_ARSR"/>
    <property type="match status" value="1"/>
</dbReference>